<comment type="caution">
    <text evidence="1">The sequence shown here is derived from an EMBL/GenBank/DDBJ whole genome shotgun (WGS) entry which is preliminary data.</text>
</comment>
<organism evidence="1 2">
    <name type="scientific">Candidatus Accumulibacter vicinus</name>
    <dbReference type="NCBI Taxonomy" id="2954382"/>
    <lineage>
        <taxon>Bacteria</taxon>
        <taxon>Pseudomonadati</taxon>
        <taxon>Pseudomonadota</taxon>
        <taxon>Betaproteobacteria</taxon>
        <taxon>Candidatus Accumulibacter</taxon>
    </lineage>
</organism>
<evidence type="ECO:0000313" key="1">
    <source>
        <dbReference type="EMBL" id="KFB69838.1"/>
    </source>
</evidence>
<protein>
    <submittedName>
        <fullName evidence="1">Uncharacterized protein</fullName>
    </submittedName>
</protein>
<reference evidence="1 2" key="1">
    <citation type="submission" date="2014-07" db="EMBL/GenBank/DDBJ databases">
        <title>Expanding our view of genomic diversity in Candidatus Accumulibacter clades.</title>
        <authorList>
            <person name="Skennerton C.T."/>
            <person name="Barr J.J."/>
            <person name="Slater F.R."/>
            <person name="Bond P.L."/>
            <person name="Tyson G.W."/>
        </authorList>
    </citation>
    <scope>NUCLEOTIDE SEQUENCE [LARGE SCALE GENOMIC DNA]</scope>
    <source>
        <strain evidence="2">SK-01</strain>
    </source>
</reference>
<dbReference type="Proteomes" id="UP000019812">
    <property type="component" value="Unassembled WGS sequence"/>
</dbReference>
<dbReference type="EMBL" id="JDSS02000006">
    <property type="protein sequence ID" value="KFB69838.1"/>
    <property type="molecule type" value="Genomic_DNA"/>
</dbReference>
<gene>
    <name evidence="1" type="ORF">CAPSK01_000234</name>
</gene>
<dbReference type="AlphaFoldDB" id="A0A084Y544"/>
<accession>A0A084Y544</accession>
<evidence type="ECO:0000313" key="2">
    <source>
        <dbReference type="Proteomes" id="UP000019812"/>
    </source>
</evidence>
<name>A0A084Y544_9PROT</name>
<sequence length="33" mass="3625">MLAASLGALRRFDQGIALALFSHLAFPRGTYFL</sequence>
<proteinExistence type="predicted"/>